<proteinExistence type="inferred from homology"/>
<name>A0ABP0QU93_9DINO</name>
<dbReference type="Gene3D" id="1.25.40.10">
    <property type="entry name" value="Tetratricopeptide repeat domain"/>
    <property type="match status" value="2"/>
</dbReference>
<feature type="coiled-coil region" evidence="6">
    <location>
        <begin position="726"/>
        <end position="809"/>
    </location>
</feature>
<feature type="region of interest" description="Disordered" evidence="7">
    <location>
        <begin position="592"/>
        <end position="723"/>
    </location>
</feature>
<dbReference type="PROSITE" id="PS51746">
    <property type="entry name" value="PPM_2"/>
    <property type="match status" value="1"/>
</dbReference>
<accession>A0ABP0QU93</accession>
<dbReference type="InterPro" id="IPR015915">
    <property type="entry name" value="Kelch-typ_b-propeller"/>
</dbReference>
<evidence type="ECO:0000313" key="9">
    <source>
        <dbReference type="EMBL" id="CAK9091874.1"/>
    </source>
</evidence>
<feature type="compositionally biased region" description="Low complexity" evidence="7">
    <location>
        <begin position="521"/>
        <end position="551"/>
    </location>
</feature>
<evidence type="ECO:0000256" key="4">
    <source>
        <dbReference type="ARBA" id="ARBA00022912"/>
    </source>
</evidence>
<dbReference type="InterPro" id="IPR015655">
    <property type="entry name" value="PP2C"/>
</dbReference>
<dbReference type="Gene3D" id="2.120.10.80">
    <property type="entry name" value="Kelch-type beta propeller"/>
    <property type="match status" value="1"/>
</dbReference>
<keyword evidence="4 5" id="KW-0904">Protein phosphatase</keyword>
<keyword evidence="2" id="KW-0479">Metal-binding</keyword>
<feature type="region of interest" description="Disordered" evidence="7">
    <location>
        <begin position="1053"/>
        <end position="1075"/>
    </location>
</feature>
<feature type="region of interest" description="Disordered" evidence="7">
    <location>
        <begin position="521"/>
        <end position="561"/>
    </location>
</feature>
<comment type="similarity">
    <text evidence="5">Belongs to the PP2C family.</text>
</comment>
<feature type="compositionally biased region" description="Basic and acidic residues" evidence="7">
    <location>
        <begin position="624"/>
        <end position="641"/>
    </location>
</feature>
<dbReference type="Proteomes" id="UP001642464">
    <property type="component" value="Unassembled WGS sequence"/>
</dbReference>
<feature type="domain" description="PPM-type phosphatase" evidence="8">
    <location>
        <begin position="1167"/>
        <end position="1458"/>
    </location>
</feature>
<evidence type="ECO:0000256" key="2">
    <source>
        <dbReference type="ARBA" id="ARBA00022723"/>
    </source>
</evidence>
<dbReference type="InterPro" id="IPR000222">
    <property type="entry name" value="PP2C_BS"/>
</dbReference>
<feature type="compositionally biased region" description="Polar residues" evidence="7">
    <location>
        <begin position="711"/>
        <end position="721"/>
    </location>
</feature>
<gene>
    <name evidence="9" type="ORF">SCF082_LOCUS43265</name>
</gene>
<sequence length="2081" mass="225210">MGTMAVEVTAFTVNAAAQHALTTQLHQALSRCRDETGGDGWRPALRCFRWVTFNSLVSLSRWQQGELLLGSARHAALQPELIGSNSLISSTASDGQWERSLERLASLRPQRLQPNLVTVNSCLAADSELAGWSNAIHRLSKAATSGILPDSVSCLAVLQSLRRDDRWRQAVGLLHGVSAGHVYKCASTVCQSASTWQALLGLDLVAGSWDQSCRLLYLAGRGRGLEVDQVAANKAASLCVREGQWMEQMNLVAVMGHRYLTLDMVGRSVSVAASALAQQWRRASLLCGQRPDAVVLAGVTGACEKAAQWSQLMQLLNTFSDHRPDLVVLNAALHGLAGRWRTLLELWRGARSRWSLRPDVVSYCAAVAAVRGEDAQVRRLCSEMQHDRITPDLAMDVAIAEAARWDMVSTQRRSAEVEVIRQKRARGLHGRSDGFLCLKNAPGLVRSEFVLGQMSGSFFRAPTDPEYAEHGCGPGPSSPWAGEARPQALPTRRPDVTGSFAGPGPAGVAQLWLAHAPPQALHAPHAPHARPNFPHAQQPSGPAPQSASGPQLPQPAASPCVPGAPPMVVRLSSWVSTPRSLARDEPVCVAGPQVSNWSPPEMGMATWPAPAASIRSPRNTVSTPREESPVRHPTDPAERAALRAKLRILPSPKGRPEAEVPNRSVSPRSRKGGRPTVQRMQSPRSALRRSASSSGYSGVPSSYSASVPASQPQDTSQSVTAPASVLERELGAIQRKAAEREDLRSENARLQQQLSKARNAITQLKKQLDDATAARDRERLRAESLQNVARELQRRLEEECAKANVLQKTISNAISQNASSNGFQAPTRECEGEEWEKSEVEEQAVQRAIAFAMRDPDLSQGDYYDLCSRLPLHYWAYEWVSPKPGVLGNCCLVPKIGAMGLLGRCLHELLDEAPSSSSVLSIGSGAGLLEWLLCPRFQVICVDYFYELSDGGEVDPWVLPQLHSHIREEADGSLAFASPEKVLSGGAGAGAPVVVLCSWPQLSVPELRAYAEHFKILGLVVLSGENCHPAPEVAADAVGCDLLKRQDVEARPAAPAGELMTGKNSSERRRGRDGVGSLVEKGIDEILEKKEDKDDELKHRRRPFTGKLGLEPLPEEGEPDDSEETVPRSWEYVVQGQYDRLAEQADFAPKLVSCFPEDAVACARQRGVAFVCTRGRRADAGVPNQDDFVLARHSLAHDGHIALYGVFDGHGQAGHHCAAFARGVLPESLFGQGSLIAGPEEALRVAFAQVQEGLLQQDFDTETSGTTATVALVLHFPVSEEDPEMQGESWLYVANVGDSRAVLVSRSGEDRSEIAVNRLTRDHRPDDLAEAERIQAEGGEVRRLRPGSGTSRIFAPGCQWPAMALSRSLGASIAGTCGVSSEPEVTSVRLANSSDELLVLGTDGLFEFCSTKEVATRLCTEGVSDEVLEDVCSVARRRWARSSYNDTVDDITAVAVRGLGMPKRKLGELSEPLVESAAATEPAASEQSEGAASSSGAEAASWSLTELNDEVLLQILSSLPGWMAWRLEATGLAAWRTGCTDAWWKTRCHLEFAAERLPAPLAGSTWRQSYRQLLGVQAARTGVWCYSSQRHGLRDRVAAPQLFVNPSGEKLFCYGGWIDGGPQTDLHWVPISSVVNAAHDHSADHWRFQRAQATGTPAMPGGVQSLTPLWAESGTLDAPSRSFVAETASQLRRGGPATAACEEDAALVMAFGGGGGGYRHEHNSWAIGVLREVPGGDTTSILWGRPSAKEKGLTSHTPTPRCAHTATYLPERFTQLAEGAVLLFGGHTAHCTESLATAELLTLQDWQWQPLTLQKSDALGEDWEMNPRHGHSSTFFDFGLVSRSGSTWFDKEVDGKGYVVVVGGGTGNILETWGVRDFSDVSVLCVETWTWIGHYQLRGEDVPGRHHTACRGLGNQLLIFGGGRRPSNQVCVLDAAACVRRALAGDALGAVELRPVHHARPSDEEGNQAQVPQGRKMHGAACLAPHAPLLVVYGGWKTGPHFSDVWTFALGADERDLEAFQPVEQQSLEEEDGDDMHESPVVGVRMMGPDGQVRMMRIPSELLSQFVRQGMVRRVGAESDD</sequence>
<dbReference type="SMART" id="SM00332">
    <property type="entry name" value="PP2Cc"/>
    <property type="match status" value="1"/>
</dbReference>
<dbReference type="InterPro" id="IPR011990">
    <property type="entry name" value="TPR-like_helical_dom_sf"/>
</dbReference>
<keyword evidence="10" id="KW-1185">Reference proteome</keyword>
<dbReference type="CDD" id="cd00143">
    <property type="entry name" value="PP2Cc"/>
    <property type="match status" value="1"/>
</dbReference>
<dbReference type="Pfam" id="PF00481">
    <property type="entry name" value="PP2C"/>
    <property type="match status" value="1"/>
</dbReference>
<keyword evidence="3 5" id="KW-0378">Hydrolase</keyword>
<keyword evidence="6" id="KW-0175">Coiled coil</keyword>
<feature type="compositionally biased region" description="Acidic residues" evidence="7">
    <location>
        <begin position="1113"/>
        <end position="1124"/>
    </location>
</feature>
<dbReference type="PANTHER" id="PTHR47992">
    <property type="entry name" value="PROTEIN PHOSPHATASE"/>
    <property type="match status" value="1"/>
</dbReference>
<dbReference type="SUPFAM" id="SSF117281">
    <property type="entry name" value="Kelch motif"/>
    <property type="match status" value="1"/>
</dbReference>
<protein>
    <submittedName>
        <fullName evidence="9">Protein phosphatase 2C and cyclic nucleotide-binding/kinase domain-containing protein</fullName>
    </submittedName>
</protein>
<comment type="subcellular location">
    <subcellularLocation>
        <location evidence="1">Membrane</location>
        <topology evidence="1">Peripheral membrane protein</topology>
    </subcellularLocation>
</comment>
<dbReference type="SUPFAM" id="SSF81606">
    <property type="entry name" value="PP2C-like"/>
    <property type="match status" value="1"/>
</dbReference>
<reference evidence="9 10" key="1">
    <citation type="submission" date="2024-02" db="EMBL/GenBank/DDBJ databases">
        <authorList>
            <person name="Chen Y."/>
            <person name="Shah S."/>
            <person name="Dougan E. K."/>
            <person name="Thang M."/>
            <person name="Chan C."/>
        </authorList>
    </citation>
    <scope>NUCLEOTIDE SEQUENCE [LARGE SCALE GENOMIC DNA]</scope>
</reference>
<feature type="region of interest" description="Disordered" evidence="7">
    <location>
        <begin position="466"/>
        <end position="503"/>
    </location>
</feature>
<comment type="caution">
    <text evidence="9">The sequence shown here is derived from an EMBL/GenBank/DDBJ whole genome shotgun (WGS) entry which is preliminary data.</text>
</comment>
<organism evidence="9 10">
    <name type="scientific">Durusdinium trenchii</name>
    <dbReference type="NCBI Taxonomy" id="1381693"/>
    <lineage>
        <taxon>Eukaryota</taxon>
        <taxon>Sar</taxon>
        <taxon>Alveolata</taxon>
        <taxon>Dinophyceae</taxon>
        <taxon>Suessiales</taxon>
        <taxon>Symbiodiniaceae</taxon>
        <taxon>Durusdinium</taxon>
    </lineage>
</organism>
<evidence type="ECO:0000256" key="1">
    <source>
        <dbReference type="ARBA" id="ARBA00004170"/>
    </source>
</evidence>
<dbReference type="InterPro" id="IPR001932">
    <property type="entry name" value="PPM-type_phosphatase-like_dom"/>
</dbReference>
<dbReference type="EMBL" id="CAXAMM010040239">
    <property type="protein sequence ID" value="CAK9091874.1"/>
    <property type="molecule type" value="Genomic_DNA"/>
</dbReference>
<evidence type="ECO:0000313" key="10">
    <source>
        <dbReference type="Proteomes" id="UP001642464"/>
    </source>
</evidence>
<dbReference type="Gene3D" id="3.60.40.10">
    <property type="entry name" value="PPM-type phosphatase domain"/>
    <property type="match status" value="1"/>
</dbReference>
<dbReference type="InterPro" id="IPR036457">
    <property type="entry name" value="PPM-type-like_dom_sf"/>
</dbReference>
<evidence type="ECO:0000259" key="8">
    <source>
        <dbReference type="PROSITE" id="PS51746"/>
    </source>
</evidence>
<evidence type="ECO:0000256" key="3">
    <source>
        <dbReference type="ARBA" id="ARBA00022801"/>
    </source>
</evidence>
<dbReference type="PROSITE" id="PS01032">
    <property type="entry name" value="PPM_1"/>
    <property type="match status" value="1"/>
</dbReference>
<evidence type="ECO:0000256" key="6">
    <source>
        <dbReference type="SAM" id="Coils"/>
    </source>
</evidence>
<evidence type="ECO:0000256" key="7">
    <source>
        <dbReference type="SAM" id="MobiDB-lite"/>
    </source>
</evidence>
<feature type="region of interest" description="Disordered" evidence="7">
    <location>
        <begin position="1093"/>
        <end position="1126"/>
    </location>
</feature>
<feature type="compositionally biased region" description="Low complexity" evidence="7">
    <location>
        <begin position="682"/>
        <end position="710"/>
    </location>
</feature>
<evidence type="ECO:0000256" key="5">
    <source>
        <dbReference type="RuleBase" id="RU003465"/>
    </source>
</evidence>